<dbReference type="Proteomes" id="UP000626092">
    <property type="component" value="Unassembled WGS sequence"/>
</dbReference>
<dbReference type="SUPFAM" id="SSF52540">
    <property type="entry name" value="P-loop containing nucleoside triphosphate hydrolases"/>
    <property type="match status" value="2"/>
</dbReference>
<feature type="domain" description="ABC transporter" evidence="12">
    <location>
        <begin position="855"/>
        <end position="1107"/>
    </location>
</feature>
<evidence type="ECO:0000256" key="6">
    <source>
        <dbReference type="ARBA" id="ARBA00022741"/>
    </source>
</evidence>
<dbReference type="Pfam" id="PF00005">
    <property type="entry name" value="ABC_tran"/>
    <property type="match status" value="2"/>
</dbReference>
<dbReference type="GO" id="GO:0009914">
    <property type="term" value="P:hormone transport"/>
    <property type="evidence" value="ECO:0007669"/>
    <property type="project" value="UniProtKB-ARBA"/>
</dbReference>
<feature type="transmembrane region" description="Helical" evidence="11">
    <location>
        <begin position="641"/>
        <end position="660"/>
    </location>
</feature>
<comment type="caution">
    <text evidence="13">The sequence shown here is derived from an EMBL/GenBank/DDBJ whole genome shotgun (WGS) entry which is preliminary data.</text>
</comment>
<dbReference type="InterPro" id="IPR034001">
    <property type="entry name" value="ABCG_PDR_1"/>
</dbReference>
<dbReference type="InterPro" id="IPR027417">
    <property type="entry name" value="P-loop_NTPase"/>
</dbReference>
<dbReference type="OrthoDB" id="66620at2759"/>
<evidence type="ECO:0000256" key="3">
    <source>
        <dbReference type="ARBA" id="ARBA00022448"/>
    </source>
</evidence>
<feature type="transmembrane region" description="Helical" evidence="11">
    <location>
        <begin position="1331"/>
        <end position="1351"/>
    </location>
</feature>
<dbReference type="CDD" id="cd03232">
    <property type="entry name" value="ABCG_PDR_domain2"/>
    <property type="match status" value="1"/>
</dbReference>
<dbReference type="InterPro" id="IPR003593">
    <property type="entry name" value="AAA+_ATPase"/>
</dbReference>
<name>A0A834GZZ0_RHOSS</name>
<proteinExistence type="inferred from homology"/>
<dbReference type="CDD" id="cd03233">
    <property type="entry name" value="ABCG_PDR_domain1"/>
    <property type="match status" value="1"/>
</dbReference>
<comment type="subcellular location">
    <subcellularLocation>
        <location evidence="1">Membrane</location>
        <topology evidence="1">Multi-pass membrane protein</topology>
    </subcellularLocation>
</comment>
<dbReference type="FunFam" id="3.40.50.300:FF:000059">
    <property type="entry name" value="ABC transporter G family member 40"/>
    <property type="match status" value="1"/>
</dbReference>
<protein>
    <recommendedName>
        <fullName evidence="12">ABC transporter domain-containing protein</fullName>
    </recommendedName>
</protein>
<dbReference type="PANTHER" id="PTHR48040:SF45">
    <property type="entry name" value="PLEIOTROPIC DRUG RESISTANCE PROTEIN 1-LIKE"/>
    <property type="match status" value="1"/>
</dbReference>
<dbReference type="GO" id="GO:0016887">
    <property type="term" value="F:ATP hydrolysis activity"/>
    <property type="evidence" value="ECO:0007669"/>
    <property type="project" value="InterPro"/>
</dbReference>
<gene>
    <name evidence="13" type="ORF">RHSIM_Rhsim07G0101200</name>
</gene>
<evidence type="ECO:0000256" key="7">
    <source>
        <dbReference type="ARBA" id="ARBA00022840"/>
    </source>
</evidence>
<evidence type="ECO:0000256" key="1">
    <source>
        <dbReference type="ARBA" id="ARBA00004141"/>
    </source>
</evidence>
<evidence type="ECO:0000256" key="11">
    <source>
        <dbReference type="SAM" id="Phobius"/>
    </source>
</evidence>
<dbReference type="FunFam" id="3.40.50.300:FF:000179">
    <property type="entry name" value="ABC transporter G family member 34"/>
    <property type="match status" value="1"/>
</dbReference>
<feature type="transmembrane region" description="Helical" evidence="11">
    <location>
        <begin position="750"/>
        <end position="776"/>
    </location>
</feature>
<dbReference type="Gene3D" id="3.40.50.300">
    <property type="entry name" value="P-loop containing nucleotide triphosphate hydrolases"/>
    <property type="match status" value="2"/>
</dbReference>
<keyword evidence="8 11" id="KW-1133">Transmembrane helix</keyword>
<organism evidence="13 14">
    <name type="scientific">Rhododendron simsii</name>
    <name type="common">Sims's rhododendron</name>
    <dbReference type="NCBI Taxonomy" id="118357"/>
    <lineage>
        <taxon>Eukaryota</taxon>
        <taxon>Viridiplantae</taxon>
        <taxon>Streptophyta</taxon>
        <taxon>Embryophyta</taxon>
        <taxon>Tracheophyta</taxon>
        <taxon>Spermatophyta</taxon>
        <taxon>Magnoliopsida</taxon>
        <taxon>eudicotyledons</taxon>
        <taxon>Gunneridae</taxon>
        <taxon>Pentapetalae</taxon>
        <taxon>asterids</taxon>
        <taxon>Ericales</taxon>
        <taxon>Ericaceae</taxon>
        <taxon>Ericoideae</taxon>
        <taxon>Rhodoreae</taxon>
        <taxon>Rhododendron</taxon>
    </lineage>
</organism>
<accession>A0A834GZZ0</accession>
<feature type="transmembrane region" description="Helical" evidence="11">
    <location>
        <begin position="556"/>
        <end position="575"/>
    </location>
</feature>
<dbReference type="PANTHER" id="PTHR48040">
    <property type="entry name" value="PLEIOTROPIC DRUG RESISTANCE PROTEIN 1-LIKE ISOFORM X1"/>
    <property type="match status" value="1"/>
</dbReference>
<feature type="transmembrane region" description="Helical" evidence="11">
    <location>
        <begin position="1419"/>
        <end position="1438"/>
    </location>
</feature>
<evidence type="ECO:0000256" key="9">
    <source>
        <dbReference type="ARBA" id="ARBA00023136"/>
    </source>
</evidence>
<keyword evidence="5" id="KW-0677">Repeat</keyword>
<feature type="transmembrane region" description="Helical" evidence="11">
    <location>
        <begin position="523"/>
        <end position="544"/>
    </location>
</feature>
<dbReference type="InterPro" id="IPR013525">
    <property type="entry name" value="ABC2_TM"/>
</dbReference>
<evidence type="ECO:0000259" key="12">
    <source>
        <dbReference type="PROSITE" id="PS50893"/>
    </source>
</evidence>
<keyword evidence="14" id="KW-1185">Reference proteome</keyword>
<evidence type="ECO:0000256" key="4">
    <source>
        <dbReference type="ARBA" id="ARBA00022692"/>
    </source>
</evidence>
<reference evidence="13" key="1">
    <citation type="submission" date="2019-11" db="EMBL/GenBank/DDBJ databases">
        <authorList>
            <person name="Liu Y."/>
            <person name="Hou J."/>
            <person name="Li T.-Q."/>
            <person name="Guan C.-H."/>
            <person name="Wu X."/>
            <person name="Wu H.-Z."/>
            <person name="Ling F."/>
            <person name="Zhang R."/>
            <person name="Shi X.-G."/>
            <person name="Ren J.-P."/>
            <person name="Chen E.-F."/>
            <person name="Sun J.-M."/>
        </authorList>
    </citation>
    <scope>NUCLEOTIDE SEQUENCE</scope>
    <source>
        <strain evidence="13">Adult_tree_wgs_1</strain>
        <tissue evidence="13">Leaves</tissue>
    </source>
</reference>
<dbReference type="InterPro" id="IPR034003">
    <property type="entry name" value="ABCG_PDR_2"/>
</dbReference>
<dbReference type="GO" id="GO:0005524">
    <property type="term" value="F:ATP binding"/>
    <property type="evidence" value="ECO:0007669"/>
    <property type="project" value="UniProtKB-KW"/>
</dbReference>
<evidence type="ECO:0000256" key="5">
    <source>
        <dbReference type="ARBA" id="ARBA00022737"/>
    </source>
</evidence>
<evidence type="ECO:0000313" key="13">
    <source>
        <dbReference type="EMBL" id="KAF7138992.1"/>
    </source>
</evidence>
<feature type="transmembrane region" description="Helical" evidence="11">
    <location>
        <begin position="666"/>
        <end position="688"/>
    </location>
</feature>
<evidence type="ECO:0000256" key="2">
    <source>
        <dbReference type="ARBA" id="ARBA00006012"/>
    </source>
</evidence>
<comment type="similarity">
    <text evidence="2">Belongs to the ABC transporter superfamily. ABCG family. PDR (TC 3.A.1.205) subfamily.</text>
</comment>
<evidence type="ECO:0000256" key="10">
    <source>
        <dbReference type="SAM" id="MobiDB-lite"/>
    </source>
</evidence>
<feature type="transmembrane region" description="Helical" evidence="11">
    <location>
        <begin position="607"/>
        <end position="629"/>
    </location>
</feature>
<dbReference type="InterPro" id="IPR003439">
    <property type="entry name" value="ABC_transporter-like_ATP-bd"/>
</dbReference>
<keyword evidence="7" id="KW-0067">ATP-binding</keyword>
<dbReference type="GO" id="GO:0016020">
    <property type="term" value="C:membrane"/>
    <property type="evidence" value="ECO:0007669"/>
    <property type="project" value="UniProtKB-SubCell"/>
</dbReference>
<dbReference type="EMBL" id="WJXA01000007">
    <property type="protein sequence ID" value="KAF7138992.1"/>
    <property type="molecule type" value="Genomic_DNA"/>
</dbReference>
<feature type="transmembrane region" description="Helical" evidence="11">
    <location>
        <begin position="1465"/>
        <end position="1486"/>
    </location>
</feature>
<dbReference type="SMART" id="SM00382">
    <property type="entry name" value="AAA"/>
    <property type="match status" value="2"/>
</dbReference>
<dbReference type="InterPro" id="IPR013581">
    <property type="entry name" value="PDR_assoc"/>
</dbReference>
<sequence length="1496" mass="168500">MDGGGGENLMRAISARLSSSNIWKSSGREAFSFASSEEQDEEALKWASLEKLPTFARIRTGILSEEEGRIREIDVKKLGAIEKRNLVERLVRIAEEGNESFLLQLKERINRVGIAFPNIEVRFQNLNVDAEAYVGGRALPSIFNFFFNAFQGFLNYLHVLPSRKIPLAILRDVSGIIKPGRLTLLLGPPSSGKTTLLLALAGELDPDLKVSGNITYNGHGMNEFVPQRTSAYISQHDLHLGELTVRETLAFSARCQGVGQRYEMLTELSRREKEANIKPDPDLDIFMKAVSLEGERANLMTDYVIKILGLDVCADSLVGDAMLRGISGGQKKRVTTGEMMVGPARALFMDEISTGLDSSTTFQIVNSIKNSIHILQGTCVISLLQPAPETYDLFDDIILLSDGQIVYQGPRENVVEFFEHRGFRCPDRKGVADFLQEVTSRKDQEQYWARRDEPYSFVTAREFAESFKSFHVGRELDNELSIPFDKAKSHPAALSTRKYGVSKKELLKALISREYLLMKRNSFVYIFKMTQLTIMAFIVMTVFLRTKMSKETTEDGGIFLGALFFTLLLTLFNGMSELALTIMKLPTFYKQRNLLFFPSWAFSLPAWILKIPMTFIEVSVYVFTTYYVIGFDPNVGRLFKMYLVLFCINQMASGLFRLIAGLGRNMTVANTFGSFALVTMVVLGGFVLSRDNIKKWWIWGYWVSPLMYGQNAIAVNEFLGHSWKQVPSNSTESLGVLVLKSRGLFPEAHWYWIGVGALVGYVFLFNGLYTLALAYLSPFEKPQAILSEETVAERNSVKAGEVIELSSRGKSSSERGDEVQTSLSSKSRSSRIESNSEDNKNMQRGMVLPFEPLSIAFNDIKYSIDMPQEMKAQGIPEDRLELLKGVTGSFRPGVLTALMGVSGAGKTTLMDVLAGRKTGGYIEGSILVSGYPKKQETFARIAGYCEQTDIHSPHVTVYESLTYSAWLRLPSEVDSATRKMFVDEVMELVELTPLREALVGLPGISGLSTEQRKRLTIAVELVANPSIIFMDEPTSGLDARAAAIVMRTVRNTVDTGRTVVCTIHQPSIDIFDAFDELFLLKRGGEEIYVGPLGHHSAHLISYFEGINGVSKIKDGYNPATWMLEVTSVAQEAAHGVNFAEVYKNSELYRHGKDLNYENFDFNIGEYLRSTGVFRDVLDTFCTLEKQRNNRGTKYASAGFKRSVLCHSIFAIFLHPMYGMPMETIPIVLAKPTIYRSEILFHNYHSFDVWDNLLAAWLQKVIKKPCNPILGTRQDIFNAMGSMHSSVLFLGIQNATSVQPVVAVERTVFYREKAAGMYSSLPYAFGQVVIELPYIFVQSIIYGVIVYSMIGFEWTTDKFFWYLFFMYFTLLYFTFYGMMAVAVTPNQSIAAIVASAFYAIWNLFSGFIIPKTRLPVWWRWYVYICPVSWTLYGLLASQFGNIQTKLDTGETVEYFVQTYFDFKHDFVGYVAIIIVGFAVLFGFLFAFSIKAFNFQRR</sequence>
<evidence type="ECO:0000256" key="8">
    <source>
        <dbReference type="ARBA" id="ARBA00022989"/>
    </source>
</evidence>
<feature type="transmembrane region" description="Helical" evidence="11">
    <location>
        <begin position="1388"/>
        <end position="1407"/>
    </location>
</feature>
<feature type="domain" description="ABC transporter" evidence="12">
    <location>
        <begin position="154"/>
        <end position="427"/>
    </location>
</feature>
<dbReference type="PROSITE" id="PS50893">
    <property type="entry name" value="ABC_TRANSPORTER_2"/>
    <property type="match status" value="2"/>
</dbReference>
<keyword evidence="6" id="KW-0547">Nucleotide-binding</keyword>
<dbReference type="Pfam" id="PF08370">
    <property type="entry name" value="PDR_assoc"/>
    <property type="match status" value="1"/>
</dbReference>
<dbReference type="GO" id="GO:2000032">
    <property type="term" value="P:regulation of secondary shoot formation"/>
    <property type="evidence" value="ECO:0007669"/>
    <property type="project" value="UniProtKB-ARBA"/>
</dbReference>
<feature type="region of interest" description="Disordered" evidence="10">
    <location>
        <begin position="807"/>
        <end position="843"/>
    </location>
</feature>
<dbReference type="GO" id="GO:0140359">
    <property type="term" value="F:ABC-type transporter activity"/>
    <property type="evidence" value="ECO:0007669"/>
    <property type="project" value="InterPro"/>
</dbReference>
<keyword evidence="3" id="KW-0813">Transport</keyword>
<keyword evidence="4 11" id="KW-0812">Transmembrane</keyword>
<evidence type="ECO:0000313" key="14">
    <source>
        <dbReference type="Proteomes" id="UP000626092"/>
    </source>
</evidence>
<keyword evidence="9 11" id="KW-0472">Membrane</keyword>
<feature type="transmembrane region" description="Helical" evidence="11">
    <location>
        <begin position="1358"/>
        <end position="1382"/>
    </location>
</feature>
<dbReference type="Pfam" id="PF01061">
    <property type="entry name" value="ABC2_membrane"/>
    <property type="match status" value="2"/>
</dbReference>